<dbReference type="NCBIfam" id="NF008912">
    <property type="entry name" value="PRK12275.1-6"/>
    <property type="match status" value="1"/>
</dbReference>
<protein>
    <submittedName>
        <fullName evidence="1">Four helix bundle protein</fullName>
    </submittedName>
</protein>
<evidence type="ECO:0000313" key="1">
    <source>
        <dbReference type="EMBL" id="NKI31605.1"/>
    </source>
</evidence>
<dbReference type="CDD" id="cd16377">
    <property type="entry name" value="23S_rRNA_IVP_like"/>
    <property type="match status" value="1"/>
</dbReference>
<dbReference type="PANTHER" id="PTHR38471:SF2">
    <property type="entry name" value="FOUR HELIX BUNDLE PROTEIN"/>
    <property type="match status" value="1"/>
</dbReference>
<reference evidence="1 2" key="1">
    <citation type="submission" date="2020-04" db="EMBL/GenBank/DDBJ databases">
        <authorList>
            <person name="Yoon J."/>
        </authorList>
    </citation>
    <scope>NUCLEOTIDE SEQUENCE [LARGE SCALE GENOMIC DNA]</scope>
    <source>
        <strain evidence="1 2">DJ-13</strain>
    </source>
</reference>
<evidence type="ECO:0000313" key="2">
    <source>
        <dbReference type="Proteomes" id="UP000718451"/>
    </source>
</evidence>
<dbReference type="InterPro" id="IPR012657">
    <property type="entry name" value="23S_rRNA-intervening_sequence"/>
</dbReference>
<dbReference type="NCBIfam" id="TIGR02436">
    <property type="entry name" value="four helix bundle protein"/>
    <property type="match status" value="1"/>
</dbReference>
<accession>A0ABX1GRQ8</accession>
<dbReference type="Proteomes" id="UP000718451">
    <property type="component" value="Unassembled WGS sequence"/>
</dbReference>
<dbReference type="Gene3D" id="1.20.1440.60">
    <property type="entry name" value="23S rRNA-intervening sequence"/>
    <property type="match status" value="1"/>
</dbReference>
<comment type="caution">
    <text evidence="1">The sequence shown here is derived from an EMBL/GenBank/DDBJ whole genome shotgun (WGS) entry which is preliminary data.</text>
</comment>
<organism evidence="1 2">
    <name type="scientific">Croceivirga thetidis</name>
    <dbReference type="NCBI Taxonomy" id="2721623"/>
    <lineage>
        <taxon>Bacteria</taxon>
        <taxon>Pseudomonadati</taxon>
        <taxon>Bacteroidota</taxon>
        <taxon>Flavobacteriia</taxon>
        <taxon>Flavobacteriales</taxon>
        <taxon>Flavobacteriaceae</taxon>
        <taxon>Croceivirga</taxon>
    </lineage>
</organism>
<keyword evidence="2" id="KW-1185">Reference proteome</keyword>
<dbReference type="PANTHER" id="PTHR38471">
    <property type="entry name" value="FOUR HELIX BUNDLE PROTEIN"/>
    <property type="match status" value="1"/>
</dbReference>
<dbReference type="RefSeq" id="WP_168551770.1">
    <property type="nucleotide sequence ID" value="NZ_JAAWWL010000001.1"/>
</dbReference>
<dbReference type="InterPro" id="IPR036583">
    <property type="entry name" value="23S_rRNA_IVS_sf"/>
</dbReference>
<dbReference type="EMBL" id="JAAWWL010000001">
    <property type="protein sequence ID" value="NKI31605.1"/>
    <property type="molecule type" value="Genomic_DNA"/>
</dbReference>
<sequence length="119" mass="13849">MAVKRFEDLIVWQKSQDFSVEIYSQFSDLKDYAFKDQITRASVSISNNIAEGFDRKTNNDFSRFLYIAVSSNSEVRSMLYLSERLGYLESENLKELLEKSNEISRMIFGLIKSMKSTES</sequence>
<name>A0ABX1GRQ8_9FLAO</name>
<dbReference type="SUPFAM" id="SSF158446">
    <property type="entry name" value="IVS-encoded protein-like"/>
    <property type="match status" value="1"/>
</dbReference>
<dbReference type="Pfam" id="PF05635">
    <property type="entry name" value="23S_rRNA_IVP"/>
    <property type="match status" value="1"/>
</dbReference>
<proteinExistence type="predicted"/>
<gene>
    <name evidence="1" type="ORF">HCU67_06575</name>
</gene>